<dbReference type="RefSeq" id="WP_369344217.1">
    <property type="nucleotide sequence ID" value="NZ_CP129674.1"/>
</dbReference>
<dbReference type="AlphaFoldDB" id="A0AB39U6K8"/>
<feature type="domain" description="THIF-type NAD/FAD binding fold" evidence="1">
    <location>
        <begin position="89"/>
        <end position="310"/>
    </location>
</feature>
<dbReference type="KEGG" id="baqk:QN215_00400"/>
<evidence type="ECO:0000313" key="2">
    <source>
        <dbReference type="EMBL" id="XDS44642.1"/>
    </source>
</evidence>
<dbReference type="Gene3D" id="3.40.50.720">
    <property type="entry name" value="NAD(P)-binding Rossmann-like Domain"/>
    <property type="match status" value="1"/>
</dbReference>
<sequence length="344" mass="38473">MNSRRYEDPDGEIAHGLNTLLKGELSIDDVAAKLNFRGRCNKRQPYSIITQLMKTGHIEDVEVGTFLSKDDQDRYSRSMNYFSWINKRSNPSHWHRQEMLHDSSAAIIGAGGVGSGIAYHMAASGVGKITIVDFDKVELSNLNRQYLFNESDIGKLKSEVVAGKVSQINHDVDVESVNQKIEKYLDIIPLIKESSLFYHCVDSPDAMPFWANTAALKTRVPWVDCSYTGPVIQCCTFVPGMTGRYLCLRESEKRKLSSTGRGEAYSDHVPDDNPGFGPVVQISSALASYEGLRFISHLNPNSVGRAIHQNMYDYSLSYAIEVPKNAPMIPNLSCIYIQSLKKYS</sequence>
<dbReference type="GO" id="GO:0004792">
    <property type="term" value="F:thiosulfate-cyanide sulfurtransferase activity"/>
    <property type="evidence" value="ECO:0007669"/>
    <property type="project" value="TreeGrafter"/>
</dbReference>
<keyword evidence="2" id="KW-0548">Nucleotidyltransferase</keyword>
<dbReference type="PANTHER" id="PTHR10953">
    <property type="entry name" value="UBIQUITIN-ACTIVATING ENZYME E1"/>
    <property type="match status" value="1"/>
</dbReference>
<dbReference type="GO" id="GO:0016779">
    <property type="term" value="F:nucleotidyltransferase activity"/>
    <property type="evidence" value="ECO:0007669"/>
    <property type="project" value="UniProtKB-KW"/>
</dbReference>
<accession>A0AB39U6K8</accession>
<keyword evidence="2" id="KW-0808">Transferase</keyword>
<dbReference type="SUPFAM" id="SSF69572">
    <property type="entry name" value="Activating enzymes of the ubiquitin-like proteins"/>
    <property type="match status" value="1"/>
</dbReference>
<dbReference type="GO" id="GO:0005737">
    <property type="term" value="C:cytoplasm"/>
    <property type="evidence" value="ECO:0007669"/>
    <property type="project" value="TreeGrafter"/>
</dbReference>
<dbReference type="EMBL" id="CP129674">
    <property type="protein sequence ID" value="XDS44642.1"/>
    <property type="molecule type" value="Genomic_DNA"/>
</dbReference>
<gene>
    <name evidence="2" type="ORF">QN215_00400</name>
</gene>
<evidence type="ECO:0000259" key="1">
    <source>
        <dbReference type="Pfam" id="PF00899"/>
    </source>
</evidence>
<dbReference type="GO" id="GO:0008641">
    <property type="term" value="F:ubiquitin-like modifier activating enzyme activity"/>
    <property type="evidence" value="ECO:0007669"/>
    <property type="project" value="InterPro"/>
</dbReference>
<protein>
    <submittedName>
        <fullName evidence="2">ThiF family adenylyltransferase</fullName>
    </submittedName>
</protein>
<proteinExistence type="predicted"/>
<name>A0AB39U6K8_9BIFI</name>
<dbReference type="InterPro" id="IPR035985">
    <property type="entry name" value="Ubiquitin-activating_enz"/>
</dbReference>
<dbReference type="Pfam" id="PF00899">
    <property type="entry name" value="ThiF"/>
    <property type="match status" value="1"/>
</dbReference>
<dbReference type="PANTHER" id="PTHR10953:SF102">
    <property type="entry name" value="ADENYLYLTRANSFERASE AND SULFURTRANSFERASE MOCS3"/>
    <property type="match status" value="1"/>
</dbReference>
<dbReference type="InterPro" id="IPR000594">
    <property type="entry name" value="ThiF_NAD_FAD-bd"/>
</dbReference>
<dbReference type="InterPro" id="IPR045886">
    <property type="entry name" value="ThiF/MoeB/HesA"/>
</dbReference>
<organism evidence="2">
    <name type="scientific">Bifidobacterium aquikefiricola</name>
    <dbReference type="NCBI Taxonomy" id="3059038"/>
    <lineage>
        <taxon>Bacteria</taxon>
        <taxon>Bacillati</taxon>
        <taxon>Actinomycetota</taxon>
        <taxon>Actinomycetes</taxon>
        <taxon>Bifidobacteriales</taxon>
        <taxon>Bifidobacteriaceae</taxon>
        <taxon>Bifidobacterium</taxon>
    </lineage>
</organism>
<reference evidence="2" key="1">
    <citation type="submission" date="2023-07" db="EMBL/GenBank/DDBJ databases">
        <title>Bifidobacterium aquikefiriaerophilum sp. nov. and Bifidobacterium eccum sp. nov., isolated from water kefir.</title>
        <authorList>
            <person name="Breselge S."/>
            <person name="Bellassi P."/>
            <person name="Barcenilla C."/>
            <person name="Alvarez-Ordonez A."/>
            <person name="Morelli L."/>
            <person name="Cotter P.D."/>
        </authorList>
    </citation>
    <scope>NUCLEOTIDE SEQUENCE</scope>
    <source>
        <strain evidence="2">WK041_4_12</strain>
    </source>
</reference>